<dbReference type="SUPFAM" id="SSF48452">
    <property type="entry name" value="TPR-like"/>
    <property type="match status" value="2"/>
</dbReference>
<accession>A0A1H2I398</accession>
<dbReference type="InterPro" id="IPR058852">
    <property type="entry name" value="HTH_77"/>
</dbReference>
<dbReference type="Pfam" id="PF03704">
    <property type="entry name" value="BTAD"/>
    <property type="match status" value="1"/>
</dbReference>
<dbReference type="Gene3D" id="3.40.50.300">
    <property type="entry name" value="P-loop containing nucleotide triphosphate hydrolases"/>
    <property type="match status" value="1"/>
</dbReference>
<evidence type="ECO:0000313" key="6">
    <source>
        <dbReference type="EMBL" id="SDU38514.1"/>
    </source>
</evidence>
<dbReference type="AlphaFoldDB" id="A0A1H2I398"/>
<dbReference type="PRINTS" id="PR00364">
    <property type="entry name" value="DISEASERSIST"/>
</dbReference>
<dbReference type="STRING" id="419479.SAMN04488563_1406"/>
<dbReference type="EMBL" id="LT629791">
    <property type="protein sequence ID" value="SDU38514.1"/>
    <property type="molecule type" value="Genomic_DNA"/>
</dbReference>
<dbReference type="InterPro" id="IPR016032">
    <property type="entry name" value="Sig_transdc_resp-reg_C-effctor"/>
</dbReference>
<protein>
    <submittedName>
        <fullName evidence="6">Predicted ATPase</fullName>
    </submittedName>
</protein>
<evidence type="ECO:0000259" key="5">
    <source>
        <dbReference type="PROSITE" id="PS51755"/>
    </source>
</evidence>
<evidence type="ECO:0000256" key="1">
    <source>
        <dbReference type="ARBA" id="ARBA00005820"/>
    </source>
</evidence>
<evidence type="ECO:0000256" key="2">
    <source>
        <dbReference type="ARBA" id="ARBA00023125"/>
    </source>
</evidence>
<dbReference type="GO" id="GO:0006355">
    <property type="term" value="P:regulation of DNA-templated transcription"/>
    <property type="evidence" value="ECO:0007669"/>
    <property type="project" value="InterPro"/>
</dbReference>
<dbReference type="InterPro" id="IPR027417">
    <property type="entry name" value="P-loop_NTPase"/>
</dbReference>
<dbReference type="SMART" id="SM00862">
    <property type="entry name" value="Trans_reg_C"/>
    <property type="match status" value="1"/>
</dbReference>
<dbReference type="Pfam" id="PF13191">
    <property type="entry name" value="AAA_16"/>
    <property type="match status" value="1"/>
</dbReference>
<evidence type="ECO:0000313" key="7">
    <source>
        <dbReference type="Proteomes" id="UP000182977"/>
    </source>
</evidence>
<feature type="DNA-binding region" description="OmpR/PhoB-type" evidence="3">
    <location>
        <begin position="1"/>
        <end position="96"/>
    </location>
</feature>
<keyword evidence="7" id="KW-1185">Reference proteome</keyword>
<dbReference type="GO" id="GO:0000160">
    <property type="term" value="P:phosphorelay signal transduction system"/>
    <property type="evidence" value="ECO:0007669"/>
    <property type="project" value="InterPro"/>
</dbReference>
<sequence length="1084" mass="115040">MRFGVLGPLAVWTDDGVPVTVPGVKVRALLADLLVHQGRAASADRLVEDVWGDDAPANPGAALQVRVSQLRKALDDAEAGARDLVVSRAPGYALETDAVDVARFAQLVTDAQSTDADPKRRADLLTEALGLWRGPALADFADHEFARTVAAGWEERRLAAVELLAEARLELGEHTVLAAELAAPVADHPLRERLRAVHLRALYRAGRQSEALDGYETFRSGLADELGLDPGPELAALHQAILEQDPGLTPAPGPARPRRPRTNLPPPPALIGRDDALAELRELLGKERLVTLTGPGGVGKTRLATAAAHPLADGYDDGGWLVELAALERPNPRRAIDDIAELAMAALGVRDAADPGEQPATPSDRLAEALRDRRMLLVLDNCEHLVEHAAALAGRLLTTAPGVTVLATSREPLGLSGEVLWEVPPLDLPADDGDDRLAESGAVRLFVERAAASARGFTLDESTGPVVAQLCRRLDGIPLALELAATRVRALGVHTLLDRLDDRFRALGSGPRDRPARQRTLAAAIDWSWNLLEPDEQVVLRRLAVHADGCTLAAAEAVCAEGALDVLDLLARLVDRSLVVVDERAGGPRYRLLESVAAYGVNRLHETGEHALIRARHARHYAVLAERADAELRGSGQGAWLHTLDVESANLRAALDTAERLGDAELALRLTGSLTWYRLLRGRLTEARRALETALAIPGDAPPAVRGQALTWHTGIAVMQGDQQDWEQRCAAALRPFEEADEAAARARAEWFLCHATFDLGDAAVTGRLLDRATSGFAAAGDRWGQAAALVLRARLAHVGGDPAAMEETASEAVRIFTELGDGWGVLQATDWLIGQSDLTGDYERGLRLCADALPRAEELGLWPDVAGMLSWLAWLGVQTGDNAAARAHGERALHLAKEHGTQAAQVFASIGLAFAARRAGDLDAAEDLLTQLIRAAEQQAETAGTAFHAPMVLNELGLLAAERGDAAAALDLHLRAHDSGLEIAAGRDQTFALEGAAAALALGGMAHDAAAVLGAAHAARDAVGLPLSPAEQREADRIVALVRSVQDDAAFEGAHADGAQLTCAAARELAGRPRMGRVDHLGA</sequence>
<keyword evidence="2 3" id="KW-0238">DNA-binding</keyword>
<dbReference type="GO" id="GO:0003677">
    <property type="term" value="F:DNA binding"/>
    <property type="evidence" value="ECO:0007669"/>
    <property type="project" value="UniProtKB-UniRule"/>
</dbReference>
<dbReference type="OrthoDB" id="3194665at2"/>
<dbReference type="PANTHER" id="PTHR47691">
    <property type="entry name" value="REGULATOR-RELATED"/>
    <property type="match status" value="1"/>
</dbReference>
<dbReference type="InterPro" id="IPR005158">
    <property type="entry name" value="BTAD"/>
</dbReference>
<dbReference type="CDD" id="cd15831">
    <property type="entry name" value="BTAD"/>
    <property type="match status" value="1"/>
</dbReference>
<dbReference type="Pfam" id="PF25872">
    <property type="entry name" value="HTH_77"/>
    <property type="match status" value="1"/>
</dbReference>
<dbReference type="Proteomes" id="UP000182977">
    <property type="component" value="Chromosome I"/>
</dbReference>
<comment type="similarity">
    <text evidence="1">Belongs to the AfsR/DnrI/RedD regulatory family.</text>
</comment>
<name>A0A1H2I398_9ACTN</name>
<dbReference type="SMART" id="SM01043">
    <property type="entry name" value="BTAD"/>
    <property type="match status" value="1"/>
</dbReference>
<dbReference type="InterPro" id="IPR011990">
    <property type="entry name" value="TPR-like_helical_dom_sf"/>
</dbReference>
<feature type="domain" description="OmpR/PhoB-type" evidence="5">
    <location>
        <begin position="1"/>
        <end position="96"/>
    </location>
</feature>
<dbReference type="SUPFAM" id="SSF52540">
    <property type="entry name" value="P-loop containing nucleoside triphosphate hydrolases"/>
    <property type="match status" value="1"/>
</dbReference>
<gene>
    <name evidence="6" type="ORF">SAMN04488563_1406</name>
</gene>
<dbReference type="PROSITE" id="PS51755">
    <property type="entry name" value="OMPR_PHOB"/>
    <property type="match status" value="1"/>
</dbReference>
<dbReference type="Pfam" id="PF00486">
    <property type="entry name" value="Trans_reg_C"/>
    <property type="match status" value="1"/>
</dbReference>
<dbReference type="Gene3D" id="1.10.10.10">
    <property type="entry name" value="Winged helix-like DNA-binding domain superfamily/Winged helix DNA-binding domain"/>
    <property type="match status" value="1"/>
</dbReference>
<dbReference type="InterPro" id="IPR041664">
    <property type="entry name" value="AAA_16"/>
</dbReference>
<dbReference type="InterPro" id="IPR036388">
    <property type="entry name" value="WH-like_DNA-bd_sf"/>
</dbReference>
<dbReference type="RefSeq" id="WP_046767796.1">
    <property type="nucleotide sequence ID" value="NZ_KQ061223.1"/>
</dbReference>
<reference evidence="7" key="1">
    <citation type="submission" date="2016-10" db="EMBL/GenBank/DDBJ databases">
        <authorList>
            <person name="Varghese N."/>
            <person name="Submissions S."/>
        </authorList>
    </citation>
    <scope>NUCLEOTIDE SEQUENCE [LARGE SCALE GENOMIC DNA]</scope>
    <source>
        <strain evidence="7">DSM 45079</strain>
    </source>
</reference>
<organism evidence="6 7">
    <name type="scientific">Jiangella alkaliphila</name>
    <dbReference type="NCBI Taxonomy" id="419479"/>
    <lineage>
        <taxon>Bacteria</taxon>
        <taxon>Bacillati</taxon>
        <taxon>Actinomycetota</taxon>
        <taxon>Actinomycetes</taxon>
        <taxon>Jiangellales</taxon>
        <taxon>Jiangellaceae</taxon>
        <taxon>Jiangella</taxon>
    </lineage>
</organism>
<dbReference type="Gene3D" id="1.25.40.10">
    <property type="entry name" value="Tetratricopeptide repeat domain"/>
    <property type="match status" value="2"/>
</dbReference>
<proteinExistence type="inferred from homology"/>
<evidence type="ECO:0000256" key="3">
    <source>
        <dbReference type="PROSITE-ProRule" id="PRU01091"/>
    </source>
</evidence>
<dbReference type="SUPFAM" id="SSF46894">
    <property type="entry name" value="C-terminal effector domain of the bipartite response regulators"/>
    <property type="match status" value="1"/>
</dbReference>
<dbReference type="InterPro" id="IPR001867">
    <property type="entry name" value="OmpR/PhoB-type_DNA-bd"/>
</dbReference>
<dbReference type="PANTHER" id="PTHR47691:SF3">
    <property type="entry name" value="HTH-TYPE TRANSCRIPTIONAL REGULATOR RV0890C-RELATED"/>
    <property type="match status" value="1"/>
</dbReference>
<evidence type="ECO:0000256" key="4">
    <source>
        <dbReference type="SAM" id="MobiDB-lite"/>
    </source>
</evidence>
<feature type="region of interest" description="Disordered" evidence="4">
    <location>
        <begin position="245"/>
        <end position="270"/>
    </location>
</feature>